<reference evidence="1" key="1">
    <citation type="submission" date="2019-08" db="EMBL/GenBank/DDBJ databases">
        <title>Genome sequence of Clostridiales bacterium MT110.</title>
        <authorList>
            <person name="Cao J."/>
        </authorList>
    </citation>
    <scope>NUCLEOTIDE SEQUENCE</scope>
    <source>
        <strain evidence="1">MT110</strain>
    </source>
</reference>
<organism evidence="1 2">
    <name type="scientific">Anoxybacterium hadale</name>
    <dbReference type="NCBI Taxonomy" id="3408580"/>
    <lineage>
        <taxon>Bacteria</taxon>
        <taxon>Bacillati</taxon>
        <taxon>Bacillota</taxon>
        <taxon>Clostridia</taxon>
        <taxon>Peptostreptococcales</taxon>
        <taxon>Anaerovoracaceae</taxon>
        <taxon>Anoxybacterium</taxon>
    </lineage>
</organism>
<keyword evidence="1" id="KW-0489">Methyltransferase</keyword>
<evidence type="ECO:0000313" key="2">
    <source>
        <dbReference type="Proteomes" id="UP000594014"/>
    </source>
</evidence>
<keyword evidence="1" id="KW-0808">Transferase</keyword>
<sequence length="221" mass="24573">MGLKQRKIETNAGIQNELTVELFDQFARGMRDKGWNGVESFIKAGITGGRVLEIGPGPGYVGLEWLKSAKNATLTGLEISPAMIRIAEGNAKEYNLAHRVSYTQGNCMSMPFPDYCYDAVFSNGSLHEWEDPILALREIHRVLKPGGIFCISDLRRDVNLLTKGFLYFSARPKEIRPGMLTSLSAAYTIKEAEQLIASSNFQEILVHKDFCGLTVSGRKPR</sequence>
<proteinExistence type="predicted"/>
<keyword evidence="2" id="KW-1185">Reference proteome</keyword>
<evidence type="ECO:0000313" key="1">
    <source>
        <dbReference type="EMBL" id="QOX65099.1"/>
    </source>
</evidence>
<accession>A0ACD1AFK8</accession>
<protein>
    <submittedName>
        <fullName evidence="1">Class I SAM-dependent methyltransferase</fullName>
    </submittedName>
</protein>
<name>A0ACD1AFK8_9FIRM</name>
<gene>
    <name evidence="1" type="ORF">FRZ06_17985</name>
</gene>
<dbReference type="EMBL" id="CP042469">
    <property type="protein sequence ID" value="QOX65099.1"/>
    <property type="molecule type" value="Genomic_DNA"/>
</dbReference>
<dbReference type="Proteomes" id="UP000594014">
    <property type="component" value="Chromosome"/>
</dbReference>